<reference evidence="1" key="1">
    <citation type="submission" date="2022-03" db="EMBL/GenBank/DDBJ databases">
        <title>Complete genome sequence of Caldinitratiruptor microaerophilus.</title>
        <authorList>
            <person name="Mukaiyama R."/>
            <person name="Nishiyama T."/>
            <person name="Ueda K."/>
        </authorList>
    </citation>
    <scope>NUCLEOTIDE SEQUENCE</scope>
    <source>
        <strain evidence="1">JCM 16183</strain>
    </source>
</reference>
<name>A0AA35CMA9_9FIRM</name>
<dbReference type="RefSeq" id="WP_264843999.1">
    <property type="nucleotide sequence ID" value="NZ_AP025628.1"/>
</dbReference>
<dbReference type="InterPro" id="IPR036388">
    <property type="entry name" value="WH-like_DNA-bd_sf"/>
</dbReference>
<dbReference type="Pfam" id="PF13481">
    <property type="entry name" value="AAA_25"/>
    <property type="match status" value="1"/>
</dbReference>
<dbReference type="InterPro" id="IPR011991">
    <property type="entry name" value="ArsR-like_HTH"/>
</dbReference>
<evidence type="ECO:0000313" key="2">
    <source>
        <dbReference type="Proteomes" id="UP001163687"/>
    </source>
</evidence>
<dbReference type="KEGG" id="cmic:caldi_10100"/>
<dbReference type="Gene3D" id="3.40.50.300">
    <property type="entry name" value="P-loop containing nucleotide triphosphate hydrolases"/>
    <property type="match status" value="1"/>
</dbReference>
<gene>
    <name evidence="1" type="ORF">caldi_10100</name>
</gene>
<dbReference type="InterPro" id="IPR038724">
    <property type="entry name" value="RepA"/>
</dbReference>
<proteinExistence type="predicted"/>
<dbReference type="SUPFAM" id="SSF46785">
    <property type="entry name" value="Winged helix' DNA-binding domain"/>
    <property type="match status" value="1"/>
</dbReference>
<dbReference type="InterPro" id="IPR036390">
    <property type="entry name" value="WH_DNA-bd_sf"/>
</dbReference>
<dbReference type="InterPro" id="IPR027417">
    <property type="entry name" value="P-loop_NTPase"/>
</dbReference>
<organism evidence="1 2">
    <name type="scientific">Caldinitratiruptor microaerophilus</name>
    <dbReference type="NCBI Taxonomy" id="671077"/>
    <lineage>
        <taxon>Bacteria</taxon>
        <taxon>Bacillati</taxon>
        <taxon>Bacillota</taxon>
        <taxon>Clostridia</taxon>
        <taxon>Eubacteriales</taxon>
        <taxon>Symbiobacteriaceae</taxon>
        <taxon>Caldinitratiruptor</taxon>
    </lineage>
</organism>
<dbReference type="SUPFAM" id="SSF52540">
    <property type="entry name" value="P-loop containing nucleoside triphosphate hydrolases"/>
    <property type="match status" value="1"/>
</dbReference>
<accession>A0AA35CMA9</accession>
<sequence>MSLEDGIVTLEMMDQLLALAPPEKAPERPARRQDLGPLWIDDVGWWLRQHGAPIVAEGPYGNGATKYILNPCPWNPAHTNRSAFVIQWPDGHISAGCHHNGCQGKNFADLRDVLEPGWRTRLERARAERREQVGERPREPTKFAGLSIRDVLDMPAPDWLIEGVAVRGSLSVLYSQPKTGKSFLALDLALHVASGVVWMGHATRKGRVVYVLAEGQGDLSNRIRAWLEQHRGVPVPDDAVTFVLRPVNLLSQADVDGFLQYTATMPEPPALIIFDTLARCLPAGDENSAKDVGEAVQALDRIRAETGAAVLVLHHTNKAGQQERGSTALRGAVDGMFVLVDDSGSLTLSCDAMRYGARFDPLPLKLEVVNLPDGQTSCVVRFETHRERIEALESGHLKPNQQKVIDTIYDLDHGDGVSWSQLEETTKTPKATLSRILRDLEATGYVTKDLKRKRFRLTDRGKDSVSSRFH</sequence>
<dbReference type="Gene3D" id="1.10.10.10">
    <property type="entry name" value="Winged helix-like DNA-binding domain superfamily/Winged helix DNA-binding domain"/>
    <property type="match status" value="1"/>
</dbReference>
<dbReference type="GO" id="GO:0003700">
    <property type="term" value="F:DNA-binding transcription factor activity"/>
    <property type="evidence" value="ECO:0007669"/>
    <property type="project" value="InterPro"/>
</dbReference>
<dbReference type="EMBL" id="AP025628">
    <property type="protein sequence ID" value="BDG59920.1"/>
    <property type="molecule type" value="Genomic_DNA"/>
</dbReference>
<protein>
    <submittedName>
        <fullName evidence="1">Uncharacterized protein</fullName>
    </submittedName>
</protein>
<dbReference type="CDD" id="cd01125">
    <property type="entry name" value="RepA_RSF1010_like"/>
    <property type="match status" value="1"/>
</dbReference>
<keyword evidence="2" id="KW-1185">Reference proteome</keyword>
<dbReference type="AlphaFoldDB" id="A0AA35CMA9"/>
<dbReference type="CDD" id="cd00090">
    <property type="entry name" value="HTH_ARSR"/>
    <property type="match status" value="1"/>
</dbReference>
<evidence type="ECO:0000313" key="1">
    <source>
        <dbReference type="EMBL" id="BDG59920.1"/>
    </source>
</evidence>
<dbReference type="Proteomes" id="UP001163687">
    <property type="component" value="Chromosome"/>
</dbReference>